<gene>
    <name evidence="2" type="ORF">EYF80_027799</name>
</gene>
<reference evidence="2 3" key="1">
    <citation type="submission" date="2019-03" db="EMBL/GenBank/DDBJ databases">
        <title>First draft genome of Liparis tanakae, snailfish: a comprehensive survey of snailfish specific genes.</title>
        <authorList>
            <person name="Kim W."/>
            <person name="Song I."/>
            <person name="Jeong J.-H."/>
            <person name="Kim D."/>
            <person name="Kim S."/>
            <person name="Ryu S."/>
            <person name="Song J.Y."/>
            <person name="Lee S.K."/>
        </authorList>
    </citation>
    <scope>NUCLEOTIDE SEQUENCE [LARGE SCALE GENOMIC DNA]</scope>
    <source>
        <tissue evidence="2">Muscle</tissue>
    </source>
</reference>
<dbReference type="EMBL" id="SRLO01000304">
    <property type="protein sequence ID" value="TNN61964.1"/>
    <property type="molecule type" value="Genomic_DNA"/>
</dbReference>
<name>A0A4Z2HAP9_9TELE</name>
<evidence type="ECO:0000313" key="3">
    <source>
        <dbReference type="Proteomes" id="UP000314294"/>
    </source>
</evidence>
<dbReference type="Proteomes" id="UP000314294">
    <property type="component" value="Unassembled WGS sequence"/>
</dbReference>
<organism evidence="2 3">
    <name type="scientific">Liparis tanakae</name>
    <name type="common">Tanaka's snailfish</name>
    <dbReference type="NCBI Taxonomy" id="230148"/>
    <lineage>
        <taxon>Eukaryota</taxon>
        <taxon>Metazoa</taxon>
        <taxon>Chordata</taxon>
        <taxon>Craniata</taxon>
        <taxon>Vertebrata</taxon>
        <taxon>Euteleostomi</taxon>
        <taxon>Actinopterygii</taxon>
        <taxon>Neopterygii</taxon>
        <taxon>Teleostei</taxon>
        <taxon>Neoteleostei</taxon>
        <taxon>Acanthomorphata</taxon>
        <taxon>Eupercaria</taxon>
        <taxon>Perciformes</taxon>
        <taxon>Cottioidei</taxon>
        <taxon>Cottales</taxon>
        <taxon>Liparidae</taxon>
        <taxon>Liparis</taxon>
    </lineage>
</organism>
<dbReference type="OrthoDB" id="8806482at2759"/>
<feature type="region of interest" description="Disordered" evidence="1">
    <location>
        <begin position="130"/>
        <end position="172"/>
    </location>
</feature>
<dbReference type="AlphaFoldDB" id="A0A4Z2HAP9"/>
<accession>A0A4Z2HAP9</accession>
<keyword evidence="3" id="KW-1185">Reference proteome</keyword>
<evidence type="ECO:0000313" key="2">
    <source>
        <dbReference type="EMBL" id="TNN61964.1"/>
    </source>
</evidence>
<evidence type="ECO:0000256" key="1">
    <source>
        <dbReference type="SAM" id="MobiDB-lite"/>
    </source>
</evidence>
<comment type="caution">
    <text evidence="2">The sequence shown here is derived from an EMBL/GenBank/DDBJ whole genome shotgun (WGS) entry which is preliminary data.</text>
</comment>
<sequence length="308" mass="34586">MVLEWSRIWFCQRRTGRYQKAQLENELKNIWYLMLSDFAGVRPGLKRYLLSPMPEDWTRLPVHPSYQAHRKYDCYAVYKKNSGGDVVQDGFVCPNNEQMLLKFEAVRTPKETSFSMKYKLLMEKIKAEEEAAEKDDEMQNVADSAANREPVQGVSGAEPSAMPAGADTADEPTQQIKAAAGESRNTQELLELSVKGREPNTDYPLPEEIMEGESLLPEGWMEEFMPTSDSRIDSMGMLNYLWLNPETTPALRPKILTHRATLIKPAAVSLTVRSFLHELRTSGPGGAADIRAPAAKRLVVLESVAGGY</sequence>
<protein>
    <submittedName>
        <fullName evidence="2">Uncharacterized protein</fullName>
    </submittedName>
</protein>
<proteinExistence type="predicted"/>